<comment type="similarity">
    <text evidence="1">Belongs to the peptidase C48 family.</text>
</comment>
<dbReference type="Pfam" id="PF02902">
    <property type="entry name" value="Peptidase_C48"/>
    <property type="match status" value="1"/>
</dbReference>
<keyword evidence="7" id="KW-1185">Reference proteome</keyword>
<dbReference type="SUPFAM" id="SSF54001">
    <property type="entry name" value="Cysteine proteinases"/>
    <property type="match status" value="1"/>
</dbReference>
<evidence type="ECO:0000256" key="2">
    <source>
        <dbReference type="ARBA" id="ARBA00022670"/>
    </source>
</evidence>
<reference evidence="5 6" key="1">
    <citation type="journal article" date="2014" name="PLoS Genet.">
        <title>The Genome of Spironucleus salmonicida Highlights a Fish Pathogen Adapted to Fluctuating Environments.</title>
        <authorList>
            <person name="Xu F."/>
            <person name="Jerlstrom-Hultqvist J."/>
            <person name="Einarsson E."/>
            <person name="Astvaldsson A."/>
            <person name="Svard S.G."/>
            <person name="Andersson J.O."/>
        </authorList>
    </citation>
    <scope>NUCLEOTIDE SEQUENCE</scope>
    <source>
        <strain evidence="6">ATCC 50377</strain>
    </source>
</reference>
<dbReference type="EMBL" id="AUWU02000005">
    <property type="protein sequence ID" value="KAH0573366.1"/>
    <property type="molecule type" value="Genomic_DNA"/>
</dbReference>
<keyword evidence="3" id="KW-0378">Hydrolase</keyword>
<dbReference type="VEuPathDB" id="GiardiaDB:SS50377_25486"/>
<organism evidence="5">
    <name type="scientific">Spironucleus salmonicida</name>
    <dbReference type="NCBI Taxonomy" id="348837"/>
    <lineage>
        <taxon>Eukaryota</taxon>
        <taxon>Metamonada</taxon>
        <taxon>Diplomonadida</taxon>
        <taxon>Hexamitidae</taxon>
        <taxon>Hexamitinae</taxon>
        <taxon>Spironucleus</taxon>
    </lineage>
</organism>
<dbReference type="GO" id="GO:0008234">
    <property type="term" value="F:cysteine-type peptidase activity"/>
    <property type="evidence" value="ECO:0007669"/>
    <property type="project" value="InterPro"/>
</dbReference>
<dbReference type="GO" id="GO:0006508">
    <property type="term" value="P:proteolysis"/>
    <property type="evidence" value="ECO:0007669"/>
    <property type="project" value="UniProtKB-KW"/>
</dbReference>
<dbReference type="EMBL" id="KI546101">
    <property type="protein sequence ID" value="EST45034.1"/>
    <property type="molecule type" value="Genomic_DNA"/>
</dbReference>
<evidence type="ECO:0000313" key="7">
    <source>
        <dbReference type="Proteomes" id="UP000018208"/>
    </source>
</evidence>
<evidence type="ECO:0000256" key="3">
    <source>
        <dbReference type="ARBA" id="ARBA00022801"/>
    </source>
</evidence>
<evidence type="ECO:0000259" key="4">
    <source>
        <dbReference type="PROSITE" id="PS50600"/>
    </source>
</evidence>
<name>V6LW43_9EUKA</name>
<dbReference type="PROSITE" id="PS50600">
    <property type="entry name" value="ULP_PROTEASE"/>
    <property type="match status" value="1"/>
</dbReference>
<dbReference type="AlphaFoldDB" id="V6LW43"/>
<proteinExistence type="inferred from homology"/>
<dbReference type="InterPro" id="IPR038765">
    <property type="entry name" value="Papain-like_cys_pep_sf"/>
</dbReference>
<reference evidence="6" key="2">
    <citation type="submission" date="2020-12" db="EMBL/GenBank/DDBJ databases">
        <title>New Spironucleus salmonicida genome in near-complete chromosomes.</title>
        <authorList>
            <person name="Xu F."/>
            <person name="Kurt Z."/>
            <person name="Jimenez-Gonzalez A."/>
            <person name="Astvaldsson A."/>
            <person name="Andersson J.O."/>
            <person name="Svard S.G."/>
        </authorList>
    </citation>
    <scope>NUCLEOTIDE SEQUENCE</scope>
    <source>
        <strain evidence="6">ATCC 50377</strain>
    </source>
</reference>
<evidence type="ECO:0000256" key="1">
    <source>
        <dbReference type="ARBA" id="ARBA00005234"/>
    </source>
</evidence>
<accession>V6LW43</accession>
<dbReference type="InterPro" id="IPR003653">
    <property type="entry name" value="Peptidase_C48_C"/>
</dbReference>
<sequence>MKRNKVELYCSIHALQRSIAATKLACAYDMDIPRKNNTILTDQSYQRLTKFKWLDDEILCQFTQNYSTLSSHFFRLVQNQNFPSALRWFNAQTQYFNKNYFNIIINQSNSHWYGVHVNLQFKIVLVSDSIGDGQNCISALRAFINENYYQIIINFNNFDAYQVLLRNGNIKYVKDYPYQIKGKIIQQSLEIIDLECSSDEQEIQDQDESSYRCQNNLQNKIDYQITYTQDSEIENQIYFNLPQIINFMKSQNDISQQIINLSCQLKNLQISSNNHIIDFIYIPQLEFKLQQLIEANFSNSELYFLKLCFYACYMPVQDNGFDCGVYTIAFILFCNQGNDEICGQNSSTWRKKIIQILTN</sequence>
<feature type="domain" description="Ubiquitin-like protease family profile" evidence="4">
    <location>
        <begin position="30"/>
        <end position="334"/>
    </location>
</feature>
<protein>
    <submittedName>
        <fullName evidence="5">Ulp1 protease family protein</fullName>
    </submittedName>
</protein>
<keyword evidence="2 5" id="KW-0645">Protease</keyword>
<gene>
    <name evidence="5" type="ORF">SS50377_15053</name>
    <name evidence="6" type="ORF">SS50377_25486</name>
</gene>
<evidence type="ECO:0000313" key="6">
    <source>
        <dbReference type="EMBL" id="KAH0573366.1"/>
    </source>
</evidence>
<dbReference type="Gene3D" id="3.40.395.10">
    <property type="entry name" value="Adenoviral Proteinase, Chain A"/>
    <property type="match status" value="2"/>
</dbReference>
<dbReference type="Proteomes" id="UP000018208">
    <property type="component" value="Unassembled WGS sequence"/>
</dbReference>
<evidence type="ECO:0000313" key="5">
    <source>
        <dbReference type="EMBL" id="EST45034.1"/>
    </source>
</evidence>